<evidence type="ECO:0000313" key="3">
    <source>
        <dbReference type="EMBL" id="KAK4382281.1"/>
    </source>
</evidence>
<dbReference type="PANTHER" id="PTHR46890">
    <property type="entry name" value="NON-LTR RETROLELEMENT REVERSE TRANSCRIPTASE-LIKE PROTEIN-RELATED"/>
    <property type="match status" value="1"/>
</dbReference>
<name>A0AAE1T6W7_9LAMI</name>
<dbReference type="InterPro" id="IPR000477">
    <property type="entry name" value="RT_dom"/>
</dbReference>
<dbReference type="Pfam" id="PF00078">
    <property type="entry name" value="RVT_1"/>
    <property type="match status" value="1"/>
</dbReference>
<keyword evidence="4" id="KW-1185">Reference proteome</keyword>
<comment type="caution">
    <text evidence="3">The sequence shown here is derived from an EMBL/GenBank/DDBJ whole genome shotgun (WGS) entry which is preliminary data.</text>
</comment>
<dbReference type="Proteomes" id="UP001289374">
    <property type="component" value="Unassembled WGS sequence"/>
</dbReference>
<feature type="domain" description="Reverse transcriptase" evidence="2">
    <location>
        <begin position="812"/>
        <end position="1050"/>
    </location>
</feature>
<dbReference type="EMBL" id="JACGWL010000726">
    <property type="protein sequence ID" value="KAK4382281.1"/>
    <property type="molecule type" value="Genomic_DNA"/>
</dbReference>
<proteinExistence type="predicted"/>
<reference evidence="3" key="2">
    <citation type="journal article" date="2024" name="Plant">
        <title>Genomic evolution and insights into agronomic trait innovations of Sesamum species.</title>
        <authorList>
            <person name="Miao H."/>
            <person name="Wang L."/>
            <person name="Qu L."/>
            <person name="Liu H."/>
            <person name="Sun Y."/>
            <person name="Le M."/>
            <person name="Wang Q."/>
            <person name="Wei S."/>
            <person name="Zheng Y."/>
            <person name="Lin W."/>
            <person name="Duan Y."/>
            <person name="Cao H."/>
            <person name="Xiong S."/>
            <person name="Wang X."/>
            <person name="Wei L."/>
            <person name="Li C."/>
            <person name="Ma Q."/>
            <person name="Ju M."/>
            <person name="Zhao R."/>
            <person name="Li G."/>
            <person name="Mu C."/>
            <person name="Tian Q."/>
            <person name="Mei H."/>
            <person name="Zhang T."/>
            <person name="Gao T."/>
            <person name="Zhang H."/>
        </authorList>
    </citation>
    <scope>NUCLEOTIDE SEQUENCE</scope>
    <source>
        <strain evidence="3">K16</strain>
    </source>
</reference>
<evidence type="ECO:0000313" key="4">
    <source>
        <dbReference type="Proteomes" id="UP001289374"/>
    </source>
</evidence>
<dbReference type="PANTHER" id="PTHR46890:SF48">
    <property type="entry name" value="RNA-DIRECTED DNA POLYMERASE"/>
    <property type="match status" value="1"/>
</dbReference>
<dbReference type="PROSITE" id="PS50878">
    <property type="entry name" value="RT_POL"/>
    <property type="match status" value="1"/>
</dbReference>
<accession>A0AAE1T6W7</accession>
<dbReference type="AlphaFoldDB" id="A0AAE1T6W7"/>
<dbReference type="InterPro" id="IPR052343">
    <property type="entry name" value="Retrotransposon-Effector_Assoc"/>
</dbReference>
<protein>
    <recommendedName>
        <fullName evidence="2">Reverse transcriptase domain-containing protein</fullName>
    </recommendedName>
</protein>
<gene>
    <name evidence="3" type="ORF">Sango_2887200</name>
</gene>
<reference evidence="3" key="1">
    <citation type="submission" date="2020-06" db="EMBL/GenBank/DDBJ databases">
        <authorList>
            <person name="Li T."/>
            <person name="Hu X."/>
            <person name="Zhang T."/>
            <person name="Song X."/>
            <person name="Zhang H."/>
            <person name="Dai N."/>
            <person name="Sheng W."/>
            <person name="Hou X."/>
            <person name="Wei L."/>
        </authorList>
    </citation>
    <scope>NUCLEOTIDE SEQUENCE</scope>
    <source>
        <strain evidence="3">K16</strain>
        <tissue evidence="3">Leaf</tissue>
    </source>
</reference>
<evidence type="ECO:0000256" key="1">
    <source>
        <dbReference type="SAM" id="MobiDB-lite"/>
    </source>
</evidence>
<dbReference type="CDD" id="cd01650">
    <property type="entry name" value="RT_nLTR_like"/>
    <property type="match status" value="1"/>
</dbReference>
<organism evidence="3 4">
    <name type="scientific">Sesamum angolense</name>
    <dbReference type="NCBI Taxonomy" id="2727404"/>
    <lineage>
        <taxon>Eukaryota</taxon>
        <taxon>Viridiplantae</taxon>
        <taxon>Streptophyta</taxon>
        <taxon>Embryophyta</taxon>
        <taxon>Tracheophyta</taxon>
        <taxon>Spermatophyta</taxon>
        <taxon>Magnoliopsida</taxon>
        <taxon>eudicotyledons</taxon>
        <taxon>Gunneridae</taxon>
        <taxon>Pentapetalae</taxon>
        <taxon>asterids</taxon>
        <taxon>lamiids</taxon>
        <taxon>Lamiales</taxon>
        <taxon>Pedaliaceae</taxon>
        <taxon>Sesamum</taxon>
    </lineage>
</organism>
<sequence>MSLRRQQHTHVPVWICLKHSDGITKDCSRLDYARVCVMLNYNSELPKHLVVISPVLRNGKEDPKRVDVEYEWLPQKCTNCCSLGHVEHIARRLNAELAGAANSVSNNSRPSGLDKGKAIALYNSYGALDTVSIEENDDQFPGPNQRSPTVNVQRVQRNLLLNWSWFDDYAGPEGRIWLAWNPLEVGVDILRVESQFVHCRAFNKRLHTSDGPRSLWKRLDRMLANTNWTDAWSSSSYISALPSISDHSPLILTGMERGEEHVVFRFDNYLAHLPGFLNSVEEIWKHRIVGTAMYETVCKLKLLKSVFRQQKRLKGNLTENVRQAKNFLDKAQALFSTYKEDIFFDLVKSCRRVYSVAVKLEISMLQQRAKLRWLKHGDQSSKIFFRKINTTRVKQRIFQITKVDGELLTAQHDVNQEFISYFQNIFGAPSIHRSINLEFLRHELKHTITTAEASLLVTPVTLSEVKEAFFDIDVESAPGPDGYTSAFFRNAWPGRWYVSDYRPIACCNVLYKSITKIIVKRLQQKRPVQAPPTVSKPMEKDVVRTVQHTVPEEEETVDMEIGTDERSYIDKGKAPLAKCDIMNAAFWNVRGLNRRDHQVAVKELVNEFRLNFLGLLETRVSAVNVLRVQTFLPRWSWFTDYDMPATVVYGANDSVSRRGLWQSLVTLADSISDERGLLGVTLIQWENSFLGIIAVKEIVAYGNVWIDCWLMMLGYDCGRIRIINVLTLRLPITPHLCSEEILINIRIEGTSLYAVTRKLRALKPVFRTLRKKKEDLSVNVKLAAEFLATVQQLLQIDRHNSLLLRLEKCCKLVFFKATKLEQVNTTILALIPKRLRLVLDKMISPSQNAFVPGRSIGDNILLAQELCAGYNRQGLPMRCTLKVDLRKAYETVEWDFLSAVLQLFGFPGTFIGWVEECVTTPMFSVCINGNPHGFFKGSKGLRQGDPLFPFLFVLIMEVLQLMLLQLIDQNEGFSFHWRCKELGLFQLCFADDLLLFCKADVASVRVFRHGLDEFAKMSGLHANPQKSQLILSRSAQDVREQLLAALHFQEGHLPFRMGKHSVVLCGETSIDQINKFKKWTKILSVLSHTLHFLHTLILLLLMQPRAWLPWRTPAPMETRLTAKMELTQFRHQNRRRSNLYRLMKNKKRFQLFGISTTCFEGDRRRDADSMAALLNLRRRWSEKFGEIDSNGAASHGGFRSSRPLTITAPLVSRPARRFPRLPTPEQQALILQGMVVPRSTQPPALENGAPRSMRLEPRQAE</sequence>
<dbReference type="SUPFAM" id="SSF56672">
    <property type="entry name" value="DNA/RNA polymerases"/>
    <property type="match status" value="1"/>
</dbReference>
<evidence type="ECO:0000259" key="2">
    <source>
        <dbReference type="PROSITE" id="PS50878"/>
    </source>
</evidence>
<dbReference type="InterPro" id="IPR043502">
    <property type="entry name" value="DNA/RNA_pol_sf"/>
</dbReference>
<feature type="region of interest" description="Disordered" evidence="1">
    <location>
        <begin position="1234"/>
        <end position="1261"/>
    </location>
</feature>